<dbReference type="AlphaFoldDB" id="A0A6C0K7Y1"/>
<reference evidence="2" key="1">
    <citation type="journal article" date="2020" name="Nature">
        <title>Giant virus diversity and host interactions through global metagenomics.</title>
        <authorList>
            <person name="Schulz F."/>
            <person name="Roux S."/>
            <person name="Paez-Espino D."/>
            <person name="Jungbluth S."/>
            <person name="Walsh D.A."/>
            <person name="Denef V.J."/>
            <person name="McMahon K.D."/>
            <person name="Konstantinidis K.T."/>
            <person name="Eloe-Fadrosh E.A."/>
            <person name="Kyrpides N.C."/>
            <person name="Woyke T."/>
        </authorList>
    </citation>
    <scope>NUCLEOTIDE SEQUENCE</scope>
    <source>
        <strain evidence="2">GVMAG-S-1101178-127</strain>
    </source>
</reference>
<accession>A0A6C0K7Y1</accession>
<proteinExistence type="predicted"/>
<dbReference type="SUPFAM" id="SSF56112">
    <property type="entry name" value="Protein kinase-like (PK-like)"/>
    <property type="match status" value="1"/>
</dbReference>
<organism evidence="2">
    <name type="scientific">viral metagenome</name>
    <dbReference type="NCBI Taxonomy" id="1070528"/>
    <lineage>
        <taxon>unclassified sequences</taxon>
        <taxon>metagenomes</taxon>
        <taxon>organismal metagenomes</taxon>
    </lineage>
</organism>
<sequence length="226" mass="25968">MQSIFMKELQERFPDYRISPIGTTRHFNVLRLSKDGYPTLVAKTIWHDASDPGGDMGIKAQDDAYRTEVKILKMLPSWWGIRVVDNFKTTLNRVIVTNEVRNVPWNSYKKGIHDVKIAELLLKQIKWLHSHGIAHNDLELKNILLTESVTPVIIDFEKSNTVATKEQIKNDYSMLLGNMKEYPNTESIGVILQGMPKGGALSRTRRNKKTAKARAWFRKTCKTDRS</sequence>
<dbReference type="GO" id="GO:0005524">
    <property type="term" value="F:ATP binding"/>
    <property type="evidence" value="ECO:0007669"/>
    <property type="project" value="InterPro"/>
</dbReference>
<dbReference type="EMBL" id="MN740816">
    <property type="protein sequence ID" value="QHU13261.1"/>
    <property type="molecule type" value="Genomic_DNA"/>
</dbReference>
<protein>
    <recommendedName>
        <fullName evidence="1">Protein kinase domain-containing protein</fullName>
    </recommendedName>
</protein>
<dbReference type="Gene3D" id="1.10.510.10">
    <property type="entry name" value="Transferase(Phosphotransferase) domain 1"/>
    <property type="match status" value="1"/>
</dbReference>
<dbReference type="GO" id="GO:0004672">
    <property type="term" value="F:protein kinase activity"/>
    <property type="evidence" value="ECO:0007669"/>
    <property type="project" value="InterPro"/>
</dbReference>
<feature type="domain" description="Protein kinase" evidence="1">
    <location>
        <begin position="61"/>
        <end position="167"/>
    </location>
</feature>
<evidence type="ECO:0000313" key="2">
    <source>
        <dbReference type="EMBL" id="QHU13261.1"/>
    </source>
</evidence>
<evidence type="ECO:0000259" key="1">
    <source>
        <dbReference type="Pfam" id="PF00069"/>
    </source>
</evidence>
<dbReference type="InterPro" id="IPR000719">
    <property type="entry name" value="Prot_kinase_dom"/>
</dbReference>
<name>A0A6C0K7Y1_9ZZZZ</name>
<dbReference type="InterPro" id="IPR011009">
    <property type="entry name" value="Kinase-like_dom_sf"/>
</dbReference>
<dbReference type="Pfam" id="PF00069">
    <property type="entry name" value="Pkinase"/>
    <property type="match status" value="1"/>
</dbReference>